<evidence type="ECO:0000256" key="1">
    <source>
        <dbReference type="SAM" id="MobiDB-lite"/>
    </source>
</evidence>
<dbReference type="AlphaFoldDB" id="A0A1V1H5T0"/>
<organism evidence="2">
    <name type="scientific">Oryza alta</name>
    <dbReference type="NCBI Taxonomy" id="52545"/>
    <lineage>
        <taxon>Eukaryota</taxon>
        <taxon>Viridiplantae</taxon>
        <taxon>Streptophyta</taxon>
        <taxon>Embryophyta</taxon>
        <taxon>Tracheophyta</taxon>
        <taxon>Spermatophyta</taxon>
        <taxon>Magnoliopsida</taxon>
        <taxon>Liliopsida</taxon>
        <taxon>Poales</taxon>
        <taxon>Poaceae</taxon>
        <taxon>BOP clade</taxon>
        <taxon>Oryzoideae</taxon>
        <taxon>Oryzeae</taxon>
        <taxon>Oryzinae</taxon>
        <taxon>Oryza</taxon>
    </lineage>
</organism>
<gene>
    <name evidence="2" type="primary">OA_BBa0050L12.15</name>
</gene>
<evidence type="ECO:0000313" key="2">
    <source>
        <dbReference type="EMBL" id="BAX25043.1"/>
    </source>
</evidence>
<accession>A0A1V1H5T0</accession>
<feature type="region of interest" description="Disordered" evidence="1">
    <location>
        <begin position="1"/>
        <end position="84"/>
    </location>
</feature>
<dbReference type="EMBL" id="AP011470">
    <property type="protein sequence ID" value="BAX25043.1"/>
    <property type="molecule type" value="Genomic_DNA"/>
</dbReference>
<proteinExistence type="predicted"/>
<name>A0A1V1H5T0_9ORYZ</name>
<feature type="compositionally biased region" description="Low complexity" evidence="1">
    <location>
        <begin position="34"/>
        <end position="48"/>
    </location>
</feature>
<reference evidence="2" key="1">
    <citation type="submission" date="2009-05" db="EMBL/GenBank/DDBJ databases">
        <title>Oryza sativa Japonica Group genomic DNA, chromosome 6, BAC clone:KMK0024M20, cultivar:Khau Mac Kho.</title>
        <authorList>
            <person name="Matsumoto T."/>
            <person name="Wu J."/>
            <person name="Kanamori H."/>
        </authorList>
    </citation>
    <scope>NUCLEOTIDE SEQUENCE</scope>
    <source>
        <strain evidence="2">IRGC 105143</strain>
    </source>
</reference>
<protein>
    <submittedName>
        <fullName evidence="2">Uncharacterized protein</fullName>
    </submittedName>
</protein>
<sequence>MSVHACATGQIKAHRSVNTHGPAAHQRFISDDGSTPPATVSSNTTASPPTSPPPPPPRMRRPLPRRPEDPPPPPAAPATAAARAAAESFPVSRCTTSLKLASSALTSAVKMCVTFTASRLLSPAAAAAAAPNSPPFGRLPINGRRLTRLSYYCDDLLPPPLIIRTKLL</sequence>